<gene>
    <name evidence="7" type="ORF">PWF71_14995</name>
</gene>
<feature type="region of interest" description="Disordered" evidence="5">
    <location>
        <begin position="1"/>
        <end position="31"/>
    </location>
</feature>
<evidence type="ECO:0000256" key="2">
    <source>
        <dbReference type="ARBA" id="ARBA00022603"/>
    </source>
</evidence>
<dbReference type="InterPro" id="IPR029063">
    <property type="entry name" value="SAM-dependent_MTases_sf"/>
</dbReference>
<accession>A0AAJ5VAC0</accession>
<dbReference type="GO" id="GO:0008170">
    <property type="term" value="F:N-methyltransferase activity"/>
    <property type="evidence" value="ECO:0007669"/>
    <property type="project" value="InterPro"/>
</dbReference>
<evidence type="ECO:0000256" key="4">
    <source>
        <dbReference type="RuleBase" id="RU362026"/>
    </source>
</evidence>
<comment type="similarity">
    <text evidence="1 4">Belongs to the N(4)/N(6)-methyltransferase family.</text>
</comment>
<dbReference type="RefSeq" id="WP_275093066.1">
    <property type="nucleotide sequence ID" value="NZ_CP118606.1"/>
</dbReference>
<dbReference type="Pfam" id="PF01555">
    <property type="entry name" value="N6_N4_Mtase"/>
    <property type="match status" value="1"/>
</dbReference>
<organism evidence="7 8">
    <name type="scientific">Microbacterium maritypicum</name>
    <name type="common">Microbacterium liquefaciens</name>
    <dbReference type="NCBI Taxonomy" id="33918"/>
    <lineage>
        <taxon>Bacteria</taxon>
        <taxon>Bacillati</taxon>
        <taxon>Actinomycetota</taxon>
        <taxon>Actinomycetes</taxon>
        <taxon>Micrococcales</taxon>
        <taxon>Microbacteriaceae</taxon>
        <taxon>Microbacterium</taxon>
    </lineage>
</organism>
<feature type="compositionally biased region" description="Low complexity" evidence="5">
    <location>
        <begin position="9"/>
        <end position="31"/>
    </location>
</feature>
<dbReference type="AlphaFoldDB" id="A0AAJ5VAC0"/>
<evidence type="ECO:0000313" key="8">
    <source>
        <dbReference type="Proteomes" id="UP001214756"/>
    </source>
</evidence>
<dbReference type="PRINTS" id="PR00508">
    <property type="entry name" value="S21N4MTFRASE"/>
</dbReference>
<keyword evidence="2" id="KW-0489">Methyltransferase</keyword>
<dbReference type="Proteomes" id="UP001214756">
    <property type="component" value="Chromosome"/>
</dbReference>
<name>A0AAJ5VAC0_MICMQ</name>
<dbReference type="EMBL" id="CP118606">
    <property type="protein sequence ID" value="WEF20580.1"/>
    <property type="molecule type" value="Genomic_DNA"/>
</dbReference>
<evidence type="ECO:0000256" key="3">
    <source>
        <dbReference type="ARBA" id="ARBA00022679"/>
    </source>
</evidence>
<evidence type="ECO:0000259" key="6">
    <source>
        <dbReference type="Pfam" id="PF01555"/>
    </source>
</evidence>
<protein>
    <recommendedName>
        <fullName evidence="4">Methyltransferase</fullName>
        <ecNumber evidence="4">2.1.1.-</ecNumber>
    </recommendedName>
</protein>
<dbReference type="InterPro" id="IPR002052">
    <property type="entry name" value="DNA_methylase_N6_adenine_CS"/>
</dbReference>
<dbReference type="PROSITE" id="PS00092">
    <property type="entry name" value="N6_MTASE"/>
    <property type="match status" value="1"/>
</dbReference>
<evidence type="ECO:0000313" key="7">
    <source>
        <dbReference type="EMBL" id="WEF20580.1"/>
    </source>
</evidence>
<dbReference type="Gene3D" id="3.40.50.150">
    <property type="entry name" value="Vaccinia Virus protein VP39"/>
    <property type="match status" value="1"/>
</dbReference>
<dbReference type="GO" id="GO:0003677">
    <property type="term" value="F:DNA binding"/>
    <property type="evidence" value="ECO:0007669"/>
    <property type="project" value="InterPro"/>
</dbReference>
<dbReference type="REBASE" id="696147">
    <property type="entry name" value="M.MliB1075ORF14995P"/>
</dbReference>
<evidence type="ECO:0000256" key="5">
    <source>
        <dbReference type="SAM" id="MobiDB-lite"/>
    </source>
</evidence>
<reference evidence="7" key="1">
    <citation type="submission" date="2023-02" db="EMBL/GenBank/DDBJ databases">
        <title>Genome sequence of Microbacterium liquefaciens B1075.</title>
        <authorList>
            <person name="Cao J."/>
            <person name="Li X."/>
        </authorList>
    </citation>
    <scope>NUCLEOTIDE SEQUENCE</scope>
    <source>
        <strain evidence="7">B1075</strain>
    </source>
</reference>
<evidence type="ECO:0000256" key="1">
    <source>
        <dbReference type="ARBA" id="ARBA00006594"/>
    </source>
</evidence>
<feature type="domain" description="DNA methylase N-4/N-6" evidence="6">
    <location>
        <begin position="67"/>
        <end position="338"/>
    </location>
</feature>
<dbReference type="InterPro" id="IPR002941">
    <property type="entry name" value="DNA_methylase_N4/N6"/>
</dbReference>
<dbReference type="EC" id="2.1.1.-" evidence="4"/>
<dbReference type="GO" id="GO:0032259">
    <property type="term" value="P:methylation"/>
    <property type="evidence" value="ECO:0007669"/>
    <property type="project" value="UniProtKB-KW"/>
</dbReference>
<dbReference type="SUPFAM" id="SSF53335">
    <property type="entry name" value="S-adenosyl-L-methionine-dependent methyltransferases"/>
    <property type="match status" value="1"/>
</dbReference>
<sequence>MAASGAVTAPDPDLSTAADPPDAAPHAIEPVVPEPVVPEPVVRGAVTIIEGDNLAVAATLPSGSFTLVYLDPPFNTGRTQERQVVTARRSFTTQEEGADPDAVAAETGNASPIVRSSAPAAAETEVRHGFHGHAYERVRGMLRAYDDRFDDYGAFLMPRLEEAWRLLADDGTLYLHLDYREAHYAKVMLDAVFGRDCFLNELIWAYDYGAKSRSRWPTKHDTILVYVKNPREYVFNSDEVDREPYMAPGLVTPEKAARGKLPTDVWWHTIVPTTGREKTGYPTQKPEGILRRIVTASSRPGDRVLDLFAGSGTTGAVASALGRDAVLVDDNPEAVRIMRARMPHAAATTLD</sequence>
<keyword evidence="3" id="KW-0808">Transferase</keyword>
<dbReference type="InterPro" id="IPR001091">
    <property type="entry name" value="RM_Methyltransferase"/>
</dbReference>
<proteinExistence type="inferred from homology"/>